<proteinExistence type="inferred from homology"/>
<evidence type="ECO:0000256" key="2">
    <source>
        <dbReference type="ARBA" id="ARBA00022679"/>
    </source>
</evidence>
<dbReference type="EMBL" id="MTYJ01000262">
    <property type="protein sequence ID" value="OWA52329.1"/>
    <property type="molecule type" value="Genomic_DNA"/>
</dbReference>
<evidence type="ECO:0000256" key="6">
    <source>
        <dbReference type="PIRSR" id="PIRSR000429-1"/>
    </source>
</evidence>
<dbReference type="Gene3D" id="3.40.47.10">
    <property type="match status" value="1"/>
</dbReference>
<dbReference type="GO" id="GO:0003985">
    <property type="term" value="F:acetyl-CoA C-acetyltransferase activity"/>
    <property type="evidence" value="ECO:0007669"/>
    <property type="project" value="TreeGrafter"/>
</dbReference>
<feature type="domain" description="Thiolase C-terminal" evidence="9">
    <location>
        <begin position="297"/>
        <end position="417"/>
    </location>
</feature>
<comment type="similarity">
    <text evidence="1 7">Belongs to the thiolase-like superfamily. Thiolase family.</text>
</comment>
<dbReference type="Proteomes" id="UP000192578">
    <property type="component" value="Unassembled WGS sequence"/>
</dbReference>
<dbReference type="InterPro" id="IPR020613">
    <property type="entry name" value="Thiolase_CS"/>
</dbReference>
<dbReference type="GO" id="GO:0006635">
    <property type="term" value="P:fatty acid beta-oxidation"/>
    <property type="evidence" value="ECO:0007669"/>
    <property type="project" value="TreeGrafter"/>
</dbReference>
<evidence type="ECO:0000259" key="8">
    <source>
        <dbReference type="Pfam" id="PF00108"/>
    </source>
</evidence>
<dbReference type="InterPro" id="IPR020616">
    <property type="entry name" value="Thiolase_N"/>
</dbReference>
<feature type="active site" description="Proton acceptor" evidence="6">
    <location>
        <position position="376"/>
    </location>
</feature>
<evidence type="ECO:0000256" key="7">
    <source>
        <dbReference type="RuleBase" id="RU003557"/>
    </source>
</evidence>
<evidence type="ECO:0000256" key="1">
    <source>
        <dbReference type="ARBA" id="ARBA00010982"/>
    </source>
</evidence>
<keyword evidence="4" id="KW-0630">Potassium</keyword>
<dbReference type="InterPro" id="IPR020615">
    <property type="entry name" value="Thiolase_acyl_enz_int_AS"/>
</dbReference>
<sequence>MLRQALRISSSGKDLNGALRAFSSVRSTTSNDVFIVSAARTPVGAFRGSLASIPATRLGAIAIEEALRRAGIEKSAVDEVYLGNVCQAAEGQAPSTQAAILAGLPATTPCTTINKVCASGMKSIMLAAQNIATGQASIMVAGGMESMSNVPFYVLRQEIPYGGGQIVDGIVFDGLTDSFNKIHMGVCAEKTAKKMGITREDQDNYATQAYKRSQAAAKSGSFKKEIVPVKVQQRGKGEIVVDLDEEVAKVNFDKLLTLKPAFQKEAGTVTAGNASKLNDGAAATVLMSADAVKKHGLQPLARIVSFSDAARDPVEFTIAPADAVPIALKRAGLTKNDIKLWEINEAFSVVALANQKLLDLDPDFLNINGGGVSLGHPIGMSGARITNTLLYNLKAGEYGCASICNGGGGASCIIIQKL</sequence>
<dbReference type="SUPFAM" id="SSF53901">
    <property type="entry name" value="Thiolase-like"/>
    <property type="match status" value="2"/>
</dbReference>
<protein>
    <submittedName>
        <fullName evidence="10">Acetyl-CoA acetyltransferase B, mitochondrial</fullName>
    </submittedName>
</protein>
<dbReference type="PROSITE" id="PS00098">
    <property type="entry name" value="THIOLASE_1"/>
    <property type="match status" value="1"/>
</dbReference>
<feature type="active site" description="Proton acceptor" evidence="6">
    <location>
        <position position="404"/>
    </location>
</feature>
<keyword evidence="11" id="KW-1185">Reference proteome</keyword>
<dbReference type="CDD" id="cd00751">
    <property type="entry name" value="thiolase"/>
    <property type="match status" value="1"/>
</dbReference>
<organism evidence="10 11">
    <name type="scientific">Hypsibius exemplaris</name>
    <name type="common">Freshwater tardigrade</name>
    <dbReference type="NCBI Taxonomy" id="2072580"/>
    <lineage>
        <taxon>Eukaryota</taxon>
        <taxon>Metazoa</taxon>
        <taxon>Ecdysozoa</taxon>
        <taxon>Tardigrada</taxon>
        <taxon>Eutardigrada</taxon>
        <taxon>Parachela</taxon>
        <taxon>Hypsibioidea</taxon>
        <taxon>Hypsibiidae</taxon>
        <taxon>Hypsibius</taxon>
    </lineage>
</organism>
<gene>
    <name evidence="10" type="ORF">BV898_16784</name>
</gene>
<accession>A0A9X6NMK2</accession>
<feature type="active site" description="Acyl-thioester intermediate" evidence="6">
    <location>
        <position position="117"/>
    </location>
</feature>
<dbReference type="InterPro" id="IPR020617">
    <property type="entry name" value="Thiolase_C"/>
</dbReference>
<evidence type="ECO:0000313" key="10">
    <source>
        <dbReference type="EMBL" id="OWA52329.1"/>
    </source>
</evidence>
<evidence type="ECO:0000256" key="4">
    <source>
        <dbReference type="ARBA" id="ARBA00022958"/>
    </source>
</evidence>
<dbReference type="FunFam" id="3.40.47.10:FF:000007">
    <property type="entry name" value="acetyl-CoA acetyltransferase, mitochondrial"/>
    <property type="match status" value="1"/>
</dbReference>
<dbReference type="Pfam" id="PF00108">
    <property type="entry name" value="Thiolase_N"/>
    <property type="match status" value="1"/>
</dbReference>
<dbReference type="Pfam" id="PF02803">
    <property type="entry name" value="Thiolase_C"/>
    <property type="match status" value="1"/>
</dbReference>
<evidence type="ECO:0000256" key="3">
    <source>
        <dbReference type="ARBA" id="ARBA00022723"/>
    </source>
</evidence>
<evidence type="ECO:0000259" key="9">
    <source>
        <dbReference type="Pfam" id="PF02803"/>
    </source>
</evidence>
<evidence type="ECO:0000313" key="11">
    <source>
        <dbReference type="Proteomes" id="UP000192578"/>
    </source>
</evidence>
<keyword evidence="2 7" id="KW-0808">Transferase</keyword>
<dbReference type="PANTHER" id="PTHR18919">
    <property type="entry name" value="ACETYL-COA C-ACYLTRANSFERASE"/>
    <property type="match status" value="1"/>
</dbReference>
<dbReference type="PIRSF" id="PIRSF000429">
    <property type="entry name" value="Ac-CoA_Ac_transf"/>
    <property type="match status" value="1"/>
</dbReference>
<comment type="caution">
    <text evidence="10">The sequence shown here is derived from an EMBL/GenBank/DDBJ whole genome shotgun (WGS) entry which is preliminary data.</text>
</comment>
<keyword evidence="5 7" id="KW-0012">Acyltransferase</keyword>
<keyword evidence="3" id="KW-0479">Metal-binding</keyword>
<reference evidence="11" key="1">
    <citation type="submission" date="2017-01" db="EMBL/GenBank/DDBJ databases">
        <title>Comparative genomics of anhydrobiosis in the tardigrade Hypsibius dujardini.</title>
        <authorList>
            <person name="Yoshida Y."/>
            <person name="Koutsovoulos G."/>
            <person name="Laetsch D."/>
            <person name="Stevens L."/>
            <person name="Kumar S."/>
            <person name="Horikawa D."/>
            <person name="Ishino K."/>
            <person name="Komine S."/>
            <person name="Tomita M."/>
            <person name="Blaxter M."/>
            <person name="Arakawa K."/>
        </authorList>
    </citation>
    <scope>NUCLEOTIDE SEQUENCE [LARGE SCALE GENOMIC DNA]</scope>
    <source>
        <strain evidence="11">Z151</strain>
    </source>
</reference>
<dbReference type="GO" id="GO:0005739">
    <property type="term" value="C:mitochondrion"/>
    <property type="evidence" value="ECO:0007669"/>
    <property type="project" value="TreeGrafter"/>
</dbReference>
<dbReference type="InterPro" id="IPR016039">
    <property type="entry name" value="Thiolase-like"/>
</dbReference>
<name>A0A9X6NMK2_HYPEX</name>
<dbReference type="PROSITE" id="PS00737">
    <property type="entry name" value="THIOLASE_2"/>
    <property type="match status" value="1"/>
</dbReference>
<dbReference type="InterPro" id="IPR002155">
    <property type="entry name" value="Thiolase"/>
</dbReference>
<dbReference type="OrthoDB" id="5404651at2759"/>
<dbReference type="AlphaFoldDB" id="A0A9X6NMK2"/>
<dbReference type="PANTHER" id="PTHR18919:SF156">
    <property type="entry name" value="ACETYL-COA ACETYLTRANSFERASE, MITOCHONDRIAL"/>
    <property type="match status" value="1"/>
</dbReference>
<feature type="domain" description="Thiolase N-terminal" evidence="8">
    <location>
        <begin position="33"/>
        <end position="289"/>
    </location>
</feature>
<evidence type="ECO:0000256" key="5">
    <source>
        <dbReference type="ARBA" id="ARBA00023315"/>
    </source>
</evidence>
<dbReference type="NCBIfam" id="TIGR01930">
    <property type="entry name" value="AcCoA-C-Actrans"/>
    <property type="match status" value="1"/>
</dbReference>
<dbReference type="GO" id="GO:0046872">
    <property type="term" value="F:metal ion binding"/>
    <property type="evidence" value="ECO:0007669"/>
    <property type="project" value="UniProtKB-KW"/>
</dbReference>